<reference evidence="1" key="1">
    <citation type="journal article" date="2021" name="Environ. Microbiol.">
        <title>Gene family expansions and transcriptome signatures uncover fungal adaptations to wood decay.</title>
        <authorList>
            <person name="Hage H."/>
            <person name="Miyauchi S."/>
            <person name="Viragh M."/>
            <person name="Drula E."/>
            <person name="Min B."/>
            <person name="Chaduli D."/>
            <person name="Navarro D."/>
            <person name="Favel A."/>
            <person name="Norest M."/>
            <person name="Lesage-Meessen L."/>
            <person name="Balint B."/>
            <person name="Merenyi Z."/>
            <person name="de Eugenio L."/>
            <person name="Morin E."/>
            <person name="Martinez A.T."/>
            <person name="Baldrian P."/>
            <person name="Stursova M."/>
            <person name="Martinez M.J."/>
            <person name="Novotny C."/>
            <person name="Magnuson J.K."/>
            <person name="Spatafora J.W."/>
            <person name="Maurice S."/>
            <person name="Pangilinan J."/>
            <person name="Andreopoulos W."/>
            <person name="LaButti K."/>
            <person name="Hundley H."/>
            <person name="Na H."/>
            <person name="Kuo A."/>
            <person name="Barry K."/>
            <person name="Lipzen A."/>
            <person name="Henrissat B."/>
            <person name="Riley R."/>
            <person name="Ahrendt S."/>
            <person name="Nagy L.G."/>
            <person name="Grigoriev I.V."/>
            <person name="Martin F."/>
            <person name="Rosso M.N."/>
        </authorList>
    </citation>
    <scope>NUCLEOTIDE SEQUENCE</scope>
    <source>
        <strain evidence="1">CBS 384.51</strain>
    </source>
</reference>
<evidence type="ECO:0000313" key="2">
    <source>
        <dbReference type="Proteomes" id="UP001055072"/>
    </source>
</evidence>
<evidence type="ECO:0000313" key="1">
    <source>
        <dbReference type="EMBL" id="KAI0092228.1"/>
    </source>
</evidence>
<accession>A0ACB8UDB7</accession>
<comment type="caution">
    <text evidence="1">The sequence shown here is derived from an EMBL/GenBank/DDBJ whole genome shotgun (WGS) entry which is preliminary data.</text>
</comment>
<name>A0ACB8UDB7_9APHY</name>
<organism evidence="1 2">
    <name type="scientific">Irpex rosettiformis</name>
    <dbReference type="NCBI Taxonomy" id="378272"/>
    <lineage>
        <taxon>Eukaryota</taxon>
        <taxon>Fungi</taxon>
        <taxon>Dikarya</taxon>
        <taxon>Basidiomycota</taxon>
        <taxon>Agaricomycotina</taxon>
        <taxon>Agaricomycetes</taxon>
        <taxon>Polyporales</taxon>
        <taxon>Irpicaceae</taxon>
        <taxon>Irpex</taxon>
    </lineage>
</organism>
<protein>
    <submittedName>
        <fullName evidence="1">Uncharacterized protein</fullName>
    </submittedName>
</protein>
<sequence length="316" mass="35204">MAHSSKEFITETQYVVVWNLTACAVASLITFEHLLTFSDEIRTIWHRRLSLVSVLLLANRYVTLGFVFSNLATVTQSPNYETCSTAIIINEVCFFVLAIIFGLFAALRVYATWNCSRLLFIIISAIGAVPVATNAYYFAYLRMKPIPGVGCIPASSLPRTVLSKYVLGKATRISAILIDLIVLGLTWMKLSHNWYGRHSRGHNLGIILLRNGFLYFFTLLLLNCAEIVVVQLTEQEYVTAFITAITSILVSRFIMNLRGMRPETTPSMSTLPISKWGTQTATVSGMSSFISEIGQDLSHGFPLEDAEDTSYGLIED</sequence>
<gene>
    <name evidence="1" type="ORF">BDY19DRAFT_928976</name>
</gene>
<dbReference type="EMBL" id="MU274904">
    <property type="protein sequence ID" value="KAI0092228.1"/>
    <property type="molecule type" value="Genomic_DNA"/>
</dbReference>
<keyword evidence="2" id="KW-1185">Reference proteome</keyword>
<dbReference type="Proteomes" id="UP001055072">
    <property type="component" value="Unassembled WGS sequence"/>
</dbReference>
<proteinExistence type="predicted"/>